<dbReference type="InterPro" id="IPR049945">
    <property type="entry name" value="AAA_22"/>
</dbReference>
<sequence length="681" mass="74390">MLARSRLVTLTGPPGVGKTRLALRVARQIHRGFPDGVWWVDLAPLSDGALLTHTVMDTLGITDRLAHRPAGALAEPLGTRRLLLILDNCEHLLDETALLVDGLLGAAPRLRILITSRQVLGAAGEHVLTVPPLSLPDPEEPPTVAAAEHHDAVRLFTARAARAAPGFTVQPGNVAAVTALCRRLDGIPLAIELAAVRLRTLSPERILALLDTRFDVLAEGERDGTHRHHALRAAIGWSHELCTPDERRLWARLSVFAGGFDLRAAEEVCSDADLPERAVFPALAALLEKSVLCRKEAGRRVRYQMLETLHAYGRERLHQHGERGVLRRRHRDYYQRSAARANVEWMSPNQVSWLSWLHEEWANVRAALGYCATEPGEASSAVGMATALRYYWIAAGAVREGGHWLSTALHLHPEPDSTRARALWADSHFALLRGDIRGAEARLAECRALAERLGDAEAGAYATQFTGLAALMRADFRGAVRLLREALDRHDRSHAGRINDIWLALYHLTLANALCGDIPAAVRAGRECLDLCAERSAELSRSYALWALGFARWSQGDADAAAGLIEDALRAKRSLGDPWGIGLCLETLAWTAAAQHRPVRAARLLGASAARWQSFGAAQPTLGLLVANHRRCVAAIRHALGERTFDTSFDQGRRLSVQQAVEYALHDRVDVAPPAPATTSS</sequence>
<reference evidence="3" key="1">
    <citation type="submission" date="2019-04" db="EMBL/GenBank/DDBJ databases">
        <title>Draft genome sequence of Pseudonocardiaceae bacterium SL3-2-4.</title>
        <authorList>
            <person name="Ningsih F."/>
            <person name="Yokota A."/>
            <person name="Sakai Y."/>
            <person name="Nanatani K."/>
            <person name="Yabe S."/>
            <person name="Oetari A."/>
            <person name="Sjamsuridzal W."/>
        </authorList>
    </citation>
    <scope>NUCLEOTIDE SEQUENCE [LARGE SCALE GENOMIC DNA]</scope>
    <source>
        <strain evidence="3">SL3-2-4</strain>
    </source>
</reference>
<dbReference type="GO" id="GO:0043531">
    <property type="term" value="F:ADP binding"/>
    <property type="evidence" value="ECO:0007669"/>
    <property type="project" value="InterPro"/>
</dbReference>
<dbReference type="Proteomes" id="UP000298860">
    <property type="component" value="Unassembled WGS sequence"/>
</dbReference>
<dbReference type="AlphaFoldDB" id="A0A4D4JAV4"/>
<dbReference type="Gene3D" id="1.25.40.10">
    <property type="entry name" value="Tetratricopeptide repeat domain"/>
    <property type="match status" value="1"/>
</dbReference>
<name>A0A4D4JAV4_9PSEU</name>
<evidence type="ECO:0000313" key="2">
    <source>
        <dbReference type="EMBL" id="GDY31529.1"/>
    </source>
</evidence>
<dbReference type="InterPro" id="IPR058852">
    <property type="entry name" value="HTH_77"/>
</dbReference>
<organism evidence="2 3">
    <name type="scientific">Gandjariella thermophila</name>
    <dbReference type="NCBI Taxonomy" id="1931992"/>
    <lineage>
        <taxon>Bacteria</taxon>
        <taxon>Bacillati</taxon>
        <taxon>Actinomycetota</taxon>
        <taxon>Actinomycetes</taxon>
        <taxon>Pseudonocardiales</taxon>
        <taxon>Pseudonocardiaceae</taxon>
        <taxon>Gandjariella</taxon>
    </lineage>
</organism>
<evidence type="ECO:0000313" key="3">
    <source>
        <dbReference type="Proteomes" id="UP000298860"/>
    </source>
</evidence>
<dbReference type="Pfam" id="PF25872">
    <property type="entry name" value="HTH_77"/>
    <property type="match status" value="1"/>
</dbReference>
<comment type="caution">
    <text evidence="2">The sequence shown here is derived from an EMBL/GenBank/DDBJ whole genome shotgun (WGS) entry which is preliminary data.</text>
</comment>
<dbReference type="Pfam" id="PF13401">
    <property type="entry name" value="AAA_22"/>
    <property type="match status" value="1"/>
</dbReference>
<dbReference type="InterPro" id="IPR027417">
    <property type="entry name" value="P-loop_NTPase"/>
</dbReference>
<dbReference type="PANTHER" id="PTHR47691:SF3">
    <property type="entry name" value="HTH-TYPE TRANSCRIPTIONAL REGULATOR RV0890C-RELATED"/>
    <property type="match status" value="1"/>
</dbReference>
<feature type="domain" description="AAA+ ATPase" evidence="1">
    <location>
        <begin position="4"/>
        <end position="189"/>
    </location>
</feature>
<accession>A0A4D4JAV4</accession>
<dbReference type="PANTHER" id="PTHR47691">
    <property type="entry name" value="REGULATOR-RELATED"/>
    <property type="match status" value="1"/>
</dbReference>
<gene>
    <name evidence="2" type="ORF">GTS_31620</name>
</gene>
<dbReference type="Gene3D" id="3.40.50.300">
    <property type="entry name" value="P-loop containing nucleotide triphosphate hydrolases"/>
    <property type="match status" value="1"/>
</dbReference>
<dbReference type="SUPFAM" id="SSF52540">
    <property type="entry name" value="P-loop containing nucleoside triphosphate hydrolases"/>
    <property type="match status" value="1"/>
</dbReference>
<dbReference type="InterPro" id="IPR003593">
    <property type="entry name" value="AAA+_ATPase"/>
</dbReference>
<evidence type="ECO:0000259" key="1">
    <source>
        <dbReference type="SMART" id="SM00382"/>
    </source>
</evidence>
<dbReference type="SUPFAM" id="SSF48452">
    <property type="entry name" value="TPR-like"/>
    <property type="match status" value="1"/>
</dbReference>
<protein>
    <recommendedName>
        <fullName evidence="1">AAA+ ATPase domain-containing protein</fullName>
    </recommendedName>
</protein>
<dbReference type="SMART" id="SM00382">
    <property type="entry name" value="AAA"/>
    <property type="match status" value="1"/>
</dbReference>
<proteinExistence type="predicted"/>
<keyword evidence="3" id="KW-1185">Reference proteome</keyword>
<dbReference type="InterPro" id="IPR011990">
    <property type="entry name" value="TPR-like_helical_dom_sf"/>
</dbReference>
<dbReference type="PRINTS" id="PR00364">
    <property type="entry name" value="DISEASERSIST"/>
</dbReference>
<dbReference type="EMBL" id="BJFL01000015">
    <property type="protein sequence ID" value="GDY31529.1"/>
    <property type="molecule type" value="Genomic_DNA"/>
</dbReference>